<dbReference type="Proteomes" id="UP000197058">
    <property type="component" value="Chromosome"/>
</dbReference>
<dbReference type="PANTHER" id="PTHR23513:SF6">
    <property type="entry name" value="MAJOR FACILITATOR SUPERFAMILY ASSOCIATED DOMAIN-CONTAINING PROTEIN"/>
    <property type="match status" value="1"/>
</dbReference>
<evidence type="ECO:0000256" key="2">
    <source>
        <dbReference type="ARBA" id="ARBA00022475"/>
    </source>
</evidence>
<feature type="transmembrane region" description="Helical" evidence="6">
    <location>
        <begin position="351"/>
        <end position="368"/>
    </location>
</feature>
<dbReference type="AlphaFoldDB" id="A0AAI8DG08"/>
<feature type="transmembrane region" description="Helical" evidence="6">
    <location>
        <begin position="252"/>
        <end position="275"/>
    </location>
</feature>
<sequence>MKKFLKINDFYLILSSLALTRISESLLGIAVLWSLYVYTDSVYLVGLLTLFQVLPIIIFSFYSGALADSYNNKSILIITNLSRFILLMLSGLIFYIIQSDLLNIILLYILVFILAILTSFYLPSFQATIKKTISNQKLINANSSAEFIKHICNIFGLLLGGLLVDSLGLINTLFLGGLLFLGGAILMKIAYIPIFSQQIIDKKIKGSISESFSYLRRSSNLLQQSIYYLIIINISVAPISLIFVLMSDQLKLGSIGLSVLMISFSIGSIIGTICASYILKIVEESKINYLLIVMYSVLVILTVLISNTILVVLLIFLTGITSSLSVIFINTFIQRETSNEFIGRVSSFRSLALRIPPPIIVMIFSYLVDILNIAYAAIIINSITIILATFVFIKRQKKMVGNE</sequence>
<evidence type="ECO:0000256" key="4">
    <source>
        <dbReference type="ARBA" id="ARBA00022989"/>
    </source>
</evidence>
<keyword evidence="3 6" id="KW-0812">Transmembrane</keyword>
<accession>A0AAI8DG08</accession>
<dbReference type="GO" id="GO:0005886">
    <property type="term" value="C:plasma membrane"/>
    <property type="evidence" value="ECO:0007669"/>
    <property type="project" value="UniProtKB-SubCell"/>
</dbReference>
<feature type="transmembrane region" description="Helical" evidence="6">
    <location>
        <begin position="311"/>
        <end position="330"/>
    </location>
</feature>
<evidence type="ECO:0000256" key="5">
    <source>
        <dbReference type="ARBA" id="ARBA00023136"/>
    </source>
</evidence>
<evidence type="ECO:0000256" key="1">
    <source>
        <dbReference type="ARBA" id="ARBA00004651"/>
    </source>
</evidence>
<name>A0AAI8DG08_MAMSC</name>
<feature type="transmembrane region" description="Helical" evidence="6">
    <location>
        <begin position="147"/>
        <end position="167"/>
    </location>
</feature>
<keyword evidence="2" id="KW-1003">Cell membrane</keyword>
<dbReference type="GO" id="GO:0022857">
    <property type="term" value="F:transmembrane transporter activity"/>
    <property type="evidence" value="ECO:0007669"/>
    <property type="project" value="InterPro"/>
</dbReference>
<dbReference type="CDD" id="cd06173">
    <property type="entry name" value="MFS_MefA_like"/>
    <property type="match status" value="1"/>
</dbReference>
<keyword evidence="4 6" id="KW-1133">Transmembrane helix</keyword>
<feature type="transmembrane region" description="Helical" evidence="6">
    <location>
        <begin position="74"/>
        <end position="97"/>
    </location>
</feature>
<evidence type="ECO:0000313" key="7">
    <source>
        <dbReference type="EMBL" id="ASE33183.1"/>
    </source>
</evidence>
<proteinExistence type="predicted"/>
<evidence type="ECO:0000313" key="8">
    <source>
        <dbReference type="Proteomes" id="UP000197058"/>
    </source>
</evidence>
<gene>
    <name evidence="7" type="ORF">CEP64_00785</name>
</gene>
<feature type="transmembrane region" description="Helical" evidence="6">
    <location>
        <begin position="173"/>
        <end position="195"/>
    </location>
</feature>
<feature type="transmembrane region" description="Helical" evidence="6">
    <location>
        <begin position="12"/>
        <end position="36"/>
    </location>
</feature>
<dbReference type="EMBL" id="CP022046">
    <property type="protein sequence ID" value="ASE33183.1"/>
    <property type="molecule type" value="Genomic_DNA"/>
</dbReference>
<evidence type="ECO:0000256" key="6">
    <source>
        <dbReference type="SAM" id="Phobius"/>
    </source>
</evidence>
<keyword evidence="5 6" id="KW-0472">Membrane</keyword>
<organism evidence="7 8">
    <name type="scientific">Mammaliicoccus sciuri</name>
    <name type="common">Staphylococcus sciuri</name>
    <dbReference type="NCBI Taxonomy" id="1296"/>
    <lineage>
        <taxon>Bacteria</taxon>
        <taxon>Bacillati</taxon>
        <taxon>Bacillota</taxon>
        <taxon>Bacilli</taxon>
        <taxon>Bacillales</taxon>
        <taxon>Staphylococcaceae</taxon>
        <taxon>Mammaliicoccus</taxon>
    </lineage>
</organism>
<dbReference type="KEGG" id="sscu:CEP64_00785"/>
<evidence type="ECO:0000256" key="3">
    <source>
        <dbReference type="ARBA" id="ARBA00022692"/>
    </source>
</evidence>
<feature type="transmembrane region" description="Helical" evidence="6">
    <location>
        <begin position="226"/>
        <end position="246"/>
    </location>
</feature>
<dbReference type="InterPro" id="IPR011701">
    <property type="entry name" value="MFS"/>
</dbReference>
<feature type="transmembrane region" description="Helical" evidence="6">
    <location>
        <begin position="103"/>
        <end position="122"/>
    </location>
</feature>
<protein>
    <submittedName>
        <fullName evidence="7">MFS transporter</fullName>
    </submittedName>
</protein>
<dbReference type="PANTHER" id="PTHR23513">
    <property type="entry name" value="INTEGRAL MEMBRANE EFFLUX PROTEIN-RELATED"/>
    <property type="match status" value="1"/>
</dbReference>
<dbReference type="Gene3D" id="1.20.1250.20">
    <property type="entry name" value="MFS general substrate transporter like domains"/>
    <property type="match status" value="1"/>
</dbReference>
<dbReference type="InterPro" id="IPR036259">
    <property type="entry name" value="MFS_trans_sf"/>
</dbReference>
<dbReference type="Pfam" id="PF07690">
    <property type="entry name" value="MFS_1"/>
    <property type="match status" value="1"/>
</dbReference>
<dbReference type="RefSeq" id="WP_088592154.1">
    <property type="nucleotide sequence ID" value="NZ_CP022046.2"/>
</dbReference>
<dbReference type="SUPFAM" id="SSF103473">
    <property type="entry name" value="MFS general substrate transporter"/>
    <property type="match status" value="1"/>
</dbReference>
<feature type="transmembrane region" description="Helical" evidence="6">
    <location>
        <begin position="287"/>
        <end position="305"/>
    </location>
</feature>
<comment type="subcellular location">
    <subcellularLocation>
        <location evidence="1">Cell membrane</location>
        <topology evidence="1">Multi-pass membrane protein</topology>
    </subcellularLocation>
</comment>
<feature type="transmembrane region" description="Helical" evidence="6">
    <location>
        <begin position="374"/>
        <end position="393"/>
    </location>
</feature>
<reference evidence="8" key="1">
    <citation type="submission" date="2017-06" db="EMBL/GenBank/DDBJ databases">
        <title>FDA dAtabase for Regulatory Grade micrObial Sequences (FDA-ARGOS): Supporting development and validation of Infectious Disease Dx tests.</title>
        <authorList>
            <person name="Goldberg B."/>
            <person name="Campos J."/>
            <person name="Tallon L."/>
            <person name="Sadzewicz L."/>
            <person name="Sengamalay N."/>
            <person name="Ott S."/>
            <person name="Godinez A."/>
            <person name="Nagaraj S."/>
            <person name="Vavikolanu K."/>
            <person name="Nadendla S."/>
            <person name="George J."/>
            <person name="Geyer C."/>
            <person name="Sichtig H."/>
        </authorList>
    </citation>
    <scope>NUCLEOTIDE SEQUENCE [LARGE SCALE GENOMIC DNA]</scope>
    <source>
        <strain evidence="8">FDAARGOS_285</strain>
    </source>
</reference>
<feature type="transmembrane region" description="Helical" evidence="6">
    <location>
        <begin position="42"/>
        <end position="62"/>
    </location>
</feature>